<name>A0A5K3FSJ9_MESCO</name>
<dbReference type="AlphaFoldDB" id="A0A5K3FSJ9"/>
<organism evidence="1">
    <name type="scientific">Mesocestoides corti</name>
    <name type="common">Flatworm</name>
    <dbReference type="NCBI Taxonomy" id="53468"/>
    <lineage>
        <taxon>Eukaryota</taxon>
        <taxon>Metazoa</taxon>
        <taxon>Spiralia</taxon>
        <taxon>Lophotrochozoa</taxon>
        <taxon>Platyhelminthes</taxon>
        <taxon>Cestoda</taxon>
        <taxon>Eucestoda</taxon>
        <taxon>Cyclophyllidea</taxon>
        <taxon>Mesocestoididae</taxon>
        <taxon>Mesocestoides</taxon>
    </lineage>
</organism>
<protein>
    <submittedName>
        <fullName evidence="1">Uncharacterized protein</fullName>
    </submittedName>
</protein>
<accession>A0A5K3FSJ9</accession>
<reference evidence="1" key="1">
    <citation type="submission" date="2019-11" db="UniProtKB">
        <authorList>
            <consortium name="WormBaseParasite"/>
        </authorList>
    </citation>
    <scope>IDENTIFICATION</scope>
</reference>
<proteinExistence type="predicted"/>
<dbReference type="WBParaSite" id="MCU_011063-RA">
    <property type="protein sequence ID" value="MCU_011063-RA"/>
    <property type="gene ID" value="MCU_011063"/>
</dbReference>
<evidence type="ECO:0000313" key="1">
    <source>
        <dbReference type="WBParaSite" id="MCU_011063-RA"/>
    </source>
</evidence>
<sequence>MQSSWLSLSKSSSLSCQCLFRCSSPNPGQCLWIQCVGHRMNAMTNSAGIQGSLPVLSIEEKGLGFDLRYSNASAATNVEYPSPNRKKTVTTEQALLTNQKPEPHVRRLPPESTMLATPLIIYCTSVVCFSGCLPSFPHAIGSQRDTGLAEARWSNMSAP</sequence>